<dbReference type="EMBL" id="BK014907">
    <property type="protein sequence ID" value="DAD81778.1"/>
    <property type="molecule type" value="Genomic_DNA"/>
</dbReference>
<reference evidence="2" key="1">
    <citation type="journal article" date="2021" name="Proc. Natl. Acad. Sci. U.S.A.">
        <title>A Catalog of Tens of Thousands of Viruses from Human Metagenomes Reveals Hidden Associations with Chronic Diseases.</title>
        <authorList>
            <person name="Tisza M.J."/>
            <person name="Buck C.B."/>
        </authorList>
    </citation>
    <scope>NUCLEOTIDE SEQUENCE</scope>
    <source>
        <strain evidence="2">CtHxr66</strain>
    </source>
</reference>
<evidence type="ECO:0000313" key="2">
    <source>
        <dbReference type="EMBL" id="DAD81778.1"/>
    </source>
</evidence>
<dbReference type="Pfam" id="PF09136">
    <property type="entry name" value="Glucodextran_B"/>
    <property type="match status" value="1"/>
</dbReference>
<dbReference type="InterPro" id="IPR013783">
    <property type="entry name" value="Ig-like_fold"/>
</dbReference>
<dbReference type="InterPro" id="IPR044016">
    <property type="entry name" value="Big_13"/>
</dbReference>
<sequence>MAIKTVKATINGQTYDLTLNSASGKWEATITAPGKTSYNLAGGYYNVSVEATNEAGTKGSADASTVEGLKLVVKETVAPVITIVSPTAGAYVANSKQPVVFNITDEAGGSGVDISTLVVKQDGTAVAEANITHTAIANGYSVTYTPSAALSDGSHTVTINCKDHDGNAAAEKSTTYTVDTVPPTLNVTSPADGLITAASSVTVAGTTNDATSSPVVITISLNGTDQGTIPVGTGGAFSKVVTLKEGSNTIIVKAKDAAGKESSVTRTVTLDTSVPKIKAATITPNPVDTGKTMVISVTIE</sequence>
<protein>
    <submittedName>
        <fullName evidence="2">Ig-like domain protein</fullName>
    </submittedName>
</protein>
<name>A0A8S5MHQ6_9CAUD</name>
<evidence type="ECO:0000259" key="1">
    <source>
        <dbReference type="Pfam" id="PF19077"/>
    </source>
</evidence>
<organism evidence="2">
    <name type="scientific">Siphoviridae sp. ctHxr66</name>
    <dbReference type="NCBI Taxonomy" id="2826237"/>
    <lineage>
        <taxon>Viruses</taxon>
        <taxon>Duplodnaviria</taxon>
        <taxon>Heunggongvirae</taxon>
        <taxon>Uroviricota</taxon>
        <taxon>Caudoviricetes</taxon>
    </lineage>
</organism>
<accession>A0A8S5MHQ6</accession>
<proteinExistence type="predicted"/>
<dbReference type="Gene3D" id="2.60.40.10">
    <property type="entry name" value="Immunoglobulins"/>
    <property type="match status" value="3"/>
</dbReference>
<feature type="domain" description="Bacterial Ig-like" evidence="1">
    <location>
        <begin position="101"/>
        <end position="180"/>
    </location>
</feature>
<dbReference type="Pfam" id="PF19077">
    <property type="entry name" value="Big_13"/>
    <property type="match status" value="1"/>
</dbReference>